<proteinExistence type="predicted"/>
<keyword evidence="1" id="KW-1133">Transmembrane helix</keyword>
<reference evidence="3" key="2">
    <citation type="submission" date="2019-06" db="EMBL/GenBank/DDBJ databases">
        <title>Co-occurence of chitin degradation, pigmentation and bioactivity in marine Pseudoalteromonas.</title>
        <authorList>
            <person name="Sonnenschein E.C."/>
            <person name="Bech P.K."/>
        </authorList>
    </citation>
    <scope>NUCLEOTIDE SEQUENCE [LARGE SCALE GENOMIC DNA]</scope>
    <source>
        <strain evidence="3">S2233</strain>
    </source>
</reference>
<evidence type="ECO:0000256" key="1">
    <source>
        <dbReference type="SAM" id="Phobius"/>
    </source>
</evidence>
<keyword evidence="3" id="KW-1185">Reference proteome</keyword>
<evidence type="ECO:0000313" key="3">
    <source>
        <dbReference type="Proteomes" id="UP000305730"/>
    </source>
</evidence>
<keyword evidence="1" id="KW-0472">Membrane</keyword>
<organism evidence="2 3">
    <name type="scientific">Pseudoalteromonas citrea</name>
    <dbReference type="NCBI Taxonomy" id="43655"/>
    <lineage>
        <taxon>Bacteria</taxon>
        <taxon>Pseudomonadati</taxon>
        <taxon>Pseudomonadota</taxon>
        <taxon>Gammaproteobacteria</taxon>
        <taxon>Alteromonadales</taxon>
        <taxon>Pseudoalteromonadaceae</taxon>
        <taxon>Pseudoalteromonas</taxon>
    </lineage>
</organism>
<feature type="transmembrane region" description="Helical" evidence="1">
    <location>
        <begin position="51"/>
        <end position="72"/>
    </location>
</feature>
<accession>A0ABY2W3I1</accession>
<feature type="non-terminal residue" evidence="2">
    <location>
        <position position="1"/>
    </location>
</feature>
<name>A0ABY2W3I1_9GAMM</name>
<comment type="caution">
    <text evidence="2">The sequence shown here is derived from an EMBL/GenBank/DDBJ whole genome shotgun (WGS) entry which is preliminary data.</text>
</comment>
<dbReference type="Proteomes" id="UP000305730">
    <property type="component" value="Unassembled WGS sequence"/>
</dbReference>
<keyword evidence="1" id="KW-0812">Transmembrane</keyword>
<protein>
    <submittedName>
        <fullName evidence="2">Uncharacterized protein</fullName>
    </submittedName>
</protein>
<dbReference type="EMBL" id="PNCK01000187">
    <property type="protein sequence ID" value="TMP36997.1"/>
    <property type="molecule type" value="Genomic_DNA"/>
</dbReference>
<evidence type="ECO:0000313" key="2">
    <source>
        <dbReference type="EMBL" id="TMP36997.1"/>
    </source>
</evidence>
<gene>
    <name evidence="2" type="ORF">CWB97_22780</name>
</gene>
<sequence length="84" mass="9986">RLLITSEAAGAFFQDKGIPDYILYRCGLRILCEQKVIALMILHWSENYERFLLFCLYILRIGNVYIFVLFSIHSMNSSYYNFFV</sequence>
<reference evidence="2 3" key="1">
    <citation type="submission" date="2017-12" db="EMBL/GenBank/DDBJ databases">
        <authorList>
            <person name="Paulsen S."/>
            <person name="Gram L.K."/>
        </authorList>
    </citation>
    <scope>NUCLEOTIDE SEQUENCE [LARGE SCALE GENOMIC DNA]</scope>
    <source>
        <strain evidence="2 3">S2233</strain>
    </source>
</reference>